<sequence length="106" mass="11430">MRPFGLTGAQFTLLNAVAVAKGASVSKLAESLSMERTTLSRNLKLLGQRGFVARSEGRSQYELTSEGRKALKSAFPAWSSVQDSIEASLEINLETVDQVLKGLRSA</sequence>
<dbReference type="RefSeq" id="WP_284390445.1">
    <property type="nucleotide sequence ID" value="NZ_BSNK01000002.1"/>
</dbReference>
<gene>
    <name evidence="2" type="ORF">GCM10007853_21100</name>
</gene>
<dbReference type="InterPro" id="IPR036390">
    <property type="entry name" value="WH_DNA-bd_sf"/>
</dbReference>
<evidence type="ECO:0000313" key="3">
    <source>
        <dbReference type="Proteomes" id="UP001161391"/>
    </source>
</evidence>
<feature type="domain" description="HTH marR-type" evidence="1">
    <location>
        <begin position="1"/>
        <end position="106"/>
    </location>
</feature>
<dbReference type="EMBL" id="BSNK01000002">
    <property type="protein sequence ID" value="GLQ24236.1"/>
    <property type="molecule type" value="Genomic_DNA"/>
</dbReference>
<dbReference type="SUPFAM" id="SSF46785">
    <property type="entry name" value="Winged helix' DNA-binding domain"/>
    <property type="match status" value="1"/>
</dbReference>
<dbReference type="Pfam" id="PF12802">
    <property type="entry name" value="MarR_2"/>
    <property type="match status" value="1"/>
</dbReference>
<reference evidence="2" key="2">
    <citation type="submission" date="2023-01" db="EMBL/GenBank/DDBJ databases">
        <title>Draft genome sequence of Algimonas ampicilliniresistens strain NBRC 108219.</title>
        <authorList>
            <person name="Sun Q."/>
            <person name="Mori K."/>
        </authorList>
    </citation>
    <scope>NUCLEOTIDE SEQUENCE</scope>
    <source>
        <strain evidence="2">NBRC 108219</strain>
    </source>
</reference>
<dbReference type="Gene3D" id="1.10.10.10">
    <property type="entry name" value="Winged helix-like DNA-binding domain superfamily/Winged helix DNA-binding domain"/>
    <property type="match status" value="1"/>
</dbReference>
<evidence type="ECO:0000313" key="2">
    <source>
        <dbReference type="EMBL" id="GLQ24236.1"/>
    </source>
</evidence>
<dbReference type="InterPro" id="IPR000835">
    <property type="entry name" value="HTH_MarR-typ"/>
</dbReference>
<evidence type="ECO:0000259" key="1">
    <source>
        <dbReference type="PROSITE" id="PS50995"/>
    </source>
</evidence>
<accession>A0ABQ5V9K7</accession>
<name>A0ABQ5V9K7_9PROT</name>
<keyword evidence="3" id="KW-1185">Reference proteome</keyword>
<organism evidence="2 3">
    <name type="scientific">Algimonas ampicilliniresistens</name>
    <dbReference type="NCBI Taxonomy" id="1298735"/>
    <lineage>
        <taxon>Bacteria</taxon>
        <taxon>Pseudomonadati</taxon>
        <taxon>Pseudomonadota</taxon>
        <taxon>Alphaproteobacteria</taxon>
        <taxon>Maricaulales</taxon>
        <taxon>Robiginitomaculaceae</taxon>
        <taxon>Algimonas</taxon>
    </lineage>
</organism>
<dbReference type="Proteomes" id="UP001161391">
    <property type="component" value="Unassembled WGS sequence"/>
</dbReference>
<dbReference type="SMART" id="SM00347">
    <property type="entry name" value="HTH_MARR"/>
    <property type="match status" value="1"/>
</dbReference>
<proteinExistence type="predicted"/>
<dbReference type="PROSITE" id="PS50995">
    <property type="entry name" value="HTH_MARR_2"/>
    <property type="match status" value="1"/>
</dbReference>
<reference evidence="2" key="1">
    <citation type="journal article" date="2014" name="Int. J. Syst. Evol. Microbiol.">
        <title>Complete genome of a new Firmicutes species belonging to the dominant human colonic microbiota ('Ruminococcus bicirculans') reveals two chromosomes and a selective capacity to utilize plant glucans.</title>
        <authorList>
            <consortium name="NISC Comparative Sequencing Program"/>
            <person name="Wegmann U."/>
            <person name="Louis P."/>
            <person name="Goesmann A."/>
            <person name="Henrissat B."/>
            <person name="Duncan S.H."/>
            <person name="Flint H.J."/>
        </authorList>
    </citation>
    <scope>NUCLEOTIDE SEQUENCE</scope>
    <source>
        <strain evidence="2">NBRC 108219</strain>
    </source>
</reference>
<dbReference type="InterPro" id="IPR036388">
    <property type="entry name" value="WH-like_DNA-bd_sf"/>
</dbReference>
<comment type="caution">
    <text evidence="2">The sequence shown here is derived from an EMBL/GenBank/DDBJ whole genome shotgun (WGS) entry which is preliminary data.</text>
</comment>
<protein>
    <recommendedName>
        <fullName evidence="1">HTH marR-type domain-containing protein</fullName>
    </recommendedName>
</protein>